<protein>
    <recommendedName>
        <fullName evidence="1">N-acetyltransferase domain-containing protein</fullName>
    </recommendedName>
</protein>
<organism evidence="2 3">
    <name type="scientific">Zasmidium cellare</name>
    <name type="common">Wine cellar mold</name>
    <name type="synonym">Racodium cellare</name>
    <dbReference type="NCBI Taxonomy" id="395010"/>
    <lineage>
        <taxon>Eukaryota</taxon>
        <taxon>Fungi</taxon>
        <taxon>Dikarya</taxon>
        <taxon>Ascomycota</taxon>
        <taxon>Pezizomycotina</taxon>
        <taxon>Dothideomycetes</taxon>
        <taxon>Dothideomycetidae</taxon>
        <taxon>Mycosphaerellales</taxon>
        <taxon>Mycosphaerellaceae</taxon>
        <taxon>Zasmidium</taxon>
    </lineage>
</organism>
<accession>A0ABR0DXG1</accession>
<feature type="domain" description="N-acetyltransferase" evidence="1">
    <location>
        <begin position="3"/>
        <end position="217"/>
    </location>
</feature>
<dbReference type="EMBL" id="JAXOVC010000015">
    <property type="protein sequence ID" value="KAK4493839.1"/>
    <property type="molecule type" value="Genomic_DNA"/>
</dbReference>
<dbReference type="Proteomes" id="UP001305779">
    <property type="component" value="Unassembled WGS sequence"/>
</dbReference>
<name>A0ABR0DXG1_ZASCE</name>
<dbReference type="InterPro" id="IPR016181">
    <property type="entry name" value="Acyl_CoA_acyltransferase"/>
</dbReference>
<dbReference type="PANTHER" id="PTHR42791:SF1">
    <property type="entry name" value="N-ACETYLTRANSFERASE DOMAIN-CONTAINING PROTEIN"/>
    <property type="match status" value="1"/>
</dbReference>
<dbReference type="PANTHER" id="PTHR42791">
    <property type="entry name" value="GNAT FAMILY ACETYLTRANSFERASE"/>
    <property type="match status" value="1"/>
</dbReference>
<dbReference type="Pfam" id="PF13508">
    <property type="entry name" value="Acetyltransf_7"/>
    <property type="match status" value="1"/>
</dbReference>
<dbReference type="InterPro" id="IPR000182">
    <property type="entry name" value="GNAT_dom"/>
</dbReference>
<dbReference type="InterPro" id="IPR052523">
    <property type="entry name" value="Trichothecene_AcTrans"/>
</dbReference>
<dbReference type="PROSITE" id="PS51186">
    <property type="entry name" value="GNAT"/>
    <property type="match status" value="1"/>
</dbReference>
<evidence type="ECO:0000313" key="2">
    <source>
        <dbReference type="EMBL" id="KAK4493839.1"/>
    </source>
</evidence>
<keyword evidence="3" id="KW-1185">Reference proteome</keyword>
<dbReference type="CDD" id="cd04301">
    <property type="entry name" value="NAT_SF"/>
    <property type="match status" value="1"/>
</dbReference>
<comment type="caution">
    <text evidence="2">The sequence shown here is derived from an EMBL/GenBank/DDBJ whole genome shotgun (WGS) entry which is preliminary data.</text>
</comment>
<sequence length="219" mass="24468">MPITIHPLLPSEIPTFITIELSAFAPHPRIPMLWPRGYTPDLHAYMARVKRDALPNPSNHFIKAVDDATGEILGVSQFEVVEEGAGGGELLKEDAEPPGDWPEGGNWAMKRFFARSSYWLPVESFGASPYLLIDLLLVSPKHQHRGIGSQLLQFVLNEADRRGLPVGLESTPAGLGLYKRHGFGEAKVIKADMRRFGWREAYDEEAAKRVWMVRDARGV</sequence>
<gene>
    <name evidence="2" type="ORF">PRZ48_015024</name>
</gene>
<evidence type="ECO:0000259" key="1">
    <source>
        <dbReference type="PROSITE" id="PS51186"/>
    </source>
</evidence>
<evidence type="ECO:0000313" key="3">
    <source>
        <dbReference type="Proteomes" id="UP001305779"/>
    </source>
</evidence>
<dbReference type="Gene3D" id="3.40.630.30">
    <property type="match status" value="1"/>
</dbReference>
<dbReference type="SUPFAM" id="SSF55729">
    <property type="entry name" value="Acyl-CoA N-acyltransferases (Nat)"/>
    <property type="match status" value="1"/>
</dbReference>
<proteinExistence type="predicted"/>
<reference evidence="2 3" key="1">
    <citation type="journal article" date="2023" name="G3 (Bethesda)">
        <title>A chromosome-level genome assembly of Zasmidium syzygii isolated from banana leaves.</title>
        <authorList>
            <person name="van Westerhoven A.C."/>
            <person name="Mehrabi R."/>
            <person name="Talebi R."/>
            <person name="Steentjes M.B.F."/>
            <person name="Corcolon B."/>
            <person name="Chong P.A."/>
            <person name="Kema G.H.J."/>
            <person name="Seidl M.F."/>
        </authorList>
    </citation>
    <scope>NUCLEOTIDE SEQUENCE [LARGE SCALE GENOMIC DNA]</scope>
    <source>
        <strain evidence="2 3">P124</strain>
    </source>
</reference>